<protein>
    <recommendedName>
        <fullName evidence="3">4-alpha-glucanotransferase</fullName>
        <ecNumber evidence="3">2.4.1.25</ecNumber>
    </recommendedName>
    <alternativeName>
        <fullName evidence="7">Amylomaltase</fullName>
    </alternativeName>
    <alternativeName>
        <fullName evidence="8">Disproportionating enzyme</fullName>
    </alternativeName>
</protein>
<dbReference type="Gene3D" id="3.20.20.80">
    <property type="entry name" value="Glycosidases"/>
    <property type="match status" value="1"/>
</dbReference>
<gene>
    <name evidence="9" type="primary">malQ_7</name>
    <name evidence="9" type="ORF">SDC9_75074</name>
</gene>
<sequence length="491" mass="54537">MPQRASGILMPVFSLPSPYGVGSLGQSARDFVKFLHRAGQTWWQILPVGPAGNGDSPYQSVSTHAGNPAFIDLPQLAAEGLLTAEELASVSSGDGRAVDYPTVNADRKRLLRLAFSRDRDSKKAAEAFASQRGWLRDYAAYQAIKDSFDGLSWQDWPDEGLRRHDLDAVERWQAEHGEDFTYQIWVQYVFTEQWSALKSFANRLGVKILGDLPIYVSLDSADVWAEREQFLLDGQGRPSAVAGVPPDYFCADGQLWGNPLYDWPHMRADGFGWWIRRVERAGELFDAIRIDHFRALASYWSVPAEAVTAKDGCWEPGPGMALVGVLTGWFPRLRFVAEDLGMLTPDVEELLAASELPGMKVLEFAFSGPDNRYLPHNCVKNCVLYTGTHDNAPIASWQPSDAETAYAMRYLDAKTPQELRRRLLLAGQTSVANTFIAQMQDYLGDPGRVNVPGTAEGNWRWRMACGAAGDALADEIYQMTLDAGRCPPRHG</sequence>
<reference evidence="9" key="1">
    <citation type="submission" date="2019-08" db="EMBL/GenBank/DDBJ databases">
        <authorList>
            <person name="Kucharzyk K."/>
            <person name="Murdoch R.W."/>
            <person name="Higgins S."/>
            <person name="Loffler F."/>
        </authorList>
    </citation>
    <scope>NUCLEOTIDE SEQUENCE</scope>
</reference>
<dbReference type="EC" id="2.4.1.25" evidence="3"/>
<evidence type="ECO:0000256" key="4">
    <source>
        <dbReference type="ARBA" id="ARBA00022676"/>
    </source>
</evidence>
<dbReference type="NCBIfam" id="TIGR00217">
    <property type="entry name" value="malQ"/>
    <property type="match status" value="1"/>
</dbReference>
<dbReference type="NCBIfam" id="NF011080">
    <property type="entry name" value="PRK14508.1-3"/>
    <property type="match status" value="1"/>
</dbReference>
<evidence type="ECO:0000256" key="7">
    <source>
        <dbReference type="ARBA" id="ARBA00031423"/>
    </source>
</evidence>
<dbReference type="PANTHER" id="PTHR32438">
    <property type="entry name" value="4-ALPHA-GLUCANOTRANSFERASE DPE1, CHLOROPLASTIC/AMYLOPLASTIC"/>
    <property type="match status" value="1"/>
</dbReference>
<dbReference type="InterPro" id="IPR003385">
    <property type="entry name" value="Glyco_hydro_77"/>
</dbReference>
<dbReference type="GO" id="GO:0005975">
    <property type="term" value="P:carbohydrate metabolic process"/>
    <property type="evidence" value="ECO:0007669"/>
    <property type="project" value="InterPro"/>
</dbReference>
<dbReference type="PANTHER" id="PTHR32438:SF5">
    <property type="entry name" value="4-ALPHA-GLUCANOTRANSFERASE DPE1, CHLOROPLASTIC_AMYLOPLASTIC"/>
    <property type="match status" value="1"/>
</dbReference>
<dbReference type="InterPro" id="IPR017853">
    <property type="entry name" value="GH"/>
</dbReference>
<name>A0A644YKN0_9ZZZZ</name>
<comment type="caution">
    <text evidence="9">The sequence shown here is derived from an EMBL/GenBank/DDBJ whole genome shotgun (WGS) entry which is preliminary data.</text>
</comment>
<keyword evidence="5 9" id="KW-0808">Transferase</keyword>
<dbReference type="AlphaFoldDB" id="A0A644YKN0"/>
<evidence type="ECO:0000256" key="1">
    <source>
        <dbReference type="ARBA" id="ARBA00000439"/>
    </source>
</evidence>
<comment type="similarity">
    <text evidence="2">Belongs to the disproportionating enzyme family.</text>
</comment>
<dbReference type="Pfam" id="PF02446">
    <property type="entry name" value="Glyco_hydro_77"/>
    <property type="match status" value="1"/>
</dbReference>
<evidence type="ECO:0000256" key="3">
    <source>
        <dbReference type="ARBA" id="ARBA00012560"/>
    </source>
</evidence>
<proteinExistence type="inferred from homology"/>
<dbReference type="GO" id="GO:0004134">
    <property type="term" value="F:4-alpha-glucanotransferase activity"/>
    <property type="evidence" value="ECO:0007669"/>
    <property type="project" value="UniProtKB-EC"/>
</dbReference>
<comment type="catalytic activity">
    <reaction evidence="1">
        <text>Transfers a segment of a (1-&gt;4)-alpha-D-glucan to a new position in an acceptor, which may be glucose or a (1-&gt;4)-alpha-D-glucan.</text>
        <dbReference type="EC" id="2.4.1.25"/>
    </reaction>
</comment>
<dbReference type="SUPFAM" id="SSF51445">
    <property type="entry name" value="(Trans)glycosidases"/>
    <property type="match status" value="1"/>
</dbReference>
<evidence type="ECO:0000256" key="8">
    <source>
        <dbReference type="ARBA" id="ARBA00031501"/>
    </source>
</evidence>
<evidence type="ECO:0000256" key="5">
    <source>
        <dbReference type="ARBA" id="ARBA00022679"/>
    </source>
</evidence>
<evidence type="ECO:0000256" key="2">
    <source>
        <dbReference type="ARBA" id="ARBA00005684"/>
    </source>
</evidence>
<evidence type="ECO:0000313" key="9">
    <source>
        <dbReference type="EMBL" id="MPM28548.1"/>
    </source>
</evidence>
<dbReference type="EMBL" id="VSSQ01005284">
    <property type="protein sequence ID" value="MPM28548.1"/>
    <property type="molecule type" value="Genomic_DNA"/>
</dbReference>
<keyword evidence="6" id="KW-0119">Carbohydrate metabolism</keyword>
<keyword evidence="4 9" id="KW-0328">Glycosyltransferase</keyword>
<organism evidence="9">
    <name type="scientific">bioreactor metagenome</name>
    <dbReference type="NCBI Taxonomy" id="1076179"/>
    <lineage>
        <taxon>unclassified sequences</taxon>
        <taxon>metagenomes</taxon>
        <taxon>ecological metagenomes</taxon>
    </lineage>
</organism>
<accession>A0A644YKN0</accession>
<evidence type="ECO:0000256" key="6">
    <source>
        <dbReference type="ARBA" id="ARBA00023277"/>
    </source>
</evidence>